<evidence type="ECO:0000313" key="1">
    <source>
        <dbReference type="EMBL" id="TFY94987.1"/>
    </source>
</evidence>
<dbReference type="AlphaFoldDB" id="A0A4Z0B8U1"/>
<sequence length="137" mass="15919">MSLSELETLRGLRRHRADRAERTLREAKRQQQTLVKHIEHAQGALVQRRQQQAEQSAQLLSEHQGQVMTLQTLQSWTAKEHRLCADTRSEEDRLLTLHEQKDAQLIDVLNAQKQVSQCLRQVEKLQELSTLLAQELP</sequence>
<evidence type="ECO:0000313" key="2">
    <source>
        <dbReference type="Proteomes" id="UP000297734"/>
    </source>
</evidence>
<accession>A0A4Z0B8U1</accession>
<dbReference type="Proteomes" id="UP000297734">
    <property type="component" value="Unassembled WGS sequence"/>
</dbReference>
<gene>
    <name evidence="1" type="ORF">DYL61_06070</name>
</gene>
<reference evidence="1 2" key="1">
    <citation type="journal article" date="2019" name="Syst. Appl. Microbiol.">
        <title>New species of pathogenic Pseudomonas isolated from citrus in Tunisia: Proposal of Pseudomonas kairouanensis sp. nov. and Pseudomonas nabeulensis sp. nov.</title>
        <authorList>
            <person name="Oueslati M."/>
            <person name="Mulet M."/>
            <person name="Gomila M."/>
            <person name="Berge O."/>
            <person name="Hajlaoui M.R."/>
            <person name="Lalucat J."/>
            <person name="Sadfi-Zouaoui N."/>
            <person name="Garcia-Valdes E."/>
        </authorList>
    </citation>
    <scope>NUCLEOTIDE SEQUENCE [LARGE SCALE GENOMIC DNA]</scope>
    <source>
        <strain evidence="1 2">E10B</strain>
    </source>
</reference>
<protein>
    <submittedName>
        <fullName evidence="1">Type III secretion protein</fullName>
    </submittedName>
</protein>
<dbReference type="RefSeq" id="WP_135307612.1">
    <property type="nucleotide sequence ID" value="NZ_QUZT01000007.1"/>
</dbReference>
<dbReference type="EMBL" id="QUZT01000007">
    <property type="protein sequence ID" value="TFY94987.1"/>
    <property type="molecule type" value="Genomic_DNA"/>
</dbReference>
<name>A0A4Z0B8U1_9PSED</name>
<proteinExistence type="predicted"/>
<keyword evidence="2" id="KW-1185">Reference proteome</keyword>
<dbReference type="OrthoDB" id="7032075at2"/>
<comment type="caution">
    <text evidence="1">The sequence shown here is derived from an EMBL/GenBank/DDBJ whole genome shotgun (WGS) entry which is preliminary data.</text>
</comment>
<organism evidence="1 2">
    <name type="scientific">Pseudomonas nabeulensis</name>
    <dbReference type="NCBI Taxonomy" id="2293833"/>
    <lineage>
        <taxon>Bacteria</taxon>
        <taxon>Pseudomonadati</taxon>
        <taxon>Pseudomonadota</taxon>
        <taxon>Gammaproteobacteria</taxon>
        <taxon>Pseudomonadales</taxon>
        <taxon>Pseudomonadaceae</taxon>
        <taxon>Pseudomonas</taxon>
    </lineage>
</organism>